<keyword evidence="2" id="KW-0378">Hydrolase</keyword>
<dbReference type="SUPFAM" id="SSF56784">
    <property type="entry name" value="HAD-like"/>
    <property type="match status" value="1"/>
</dbReference>
<dbReference type="Gene3D" id="1.10.150.240">
    <property type="entry name" value="Putative phosphatase, domain 2"/>
    <property type="match status" value="1"/>
</dbReference>
<dbReference type="InterPro" id="IPR023198">
    <property type="entry name" value="PGP-like_dom2"/>
</dbReference>
<dbReference type="InterPro" id="IPR023214">
    <property type="entry name" value="HAD_sf"/>
</dbReference>
<evidence type="ECO:0000256" key="1">
    <source>
        <dbReference type="SAM" id="MobiDB-lite"/>
    </source>
</evidence>
<gene>
    <name evidence="2" type="ORF">BJ984_001208</name>
</gene>
<proteinExistence type="predicted"/>
<evidence type="ECO:0000313" key="2">
    <source>
        <dbReference type="EMBL" id="NYD70050.1"/>
    </source>
</evidence>
<accession>A0A852SML8</accession>
<dbReference type="AlphaFoldDB" id="A0A852SML8"/>
<dbReference type="InterPro" id="IPR050155">
    <property type="entry name" value="HAD-like_hydrolase_sf"/>
</dbReference>
<dbReference type="RefSeq" id="WP_179547265.1">
    <property type="nucleotide sequence ID" value="NZ_BSEW01000001.1"/>
</dbReference>
<dbReference type="EC" id="3.1.3.18" evidence="2"/>
<keyword evidence="3" id="KW-1185">Reference proteome</keyword>
<dbReference type="EMBL" id="JACCBM010000001">
    <property type="protein sequence ID" value="NYD70050.1"/>
    <property type="molecule type" value="Genomic_DNA"/>
</dbReference>
<dbReference type="Proteomes" id="UP000549913">
    <property type="component" value="Unassembled WGS sequence"/>
</dbReference>
<dbReference type="InterPro" id="IPR036412">
    <property type="entry name" value="HAD-like_sf"/>
</dbReference>
<dbReference type="GO" id="GO:0008967">
    <property type="term" value="F:phosphoglycolate phosphatase activity"/>
    <property type="evidence" value="ECO:0007669"/>
    <property type="project" value="UniProtKB-EC"/>
</dbReference>
<name>A0A852SML8_9MICO</name>
<comment type="caution">
    <text evidence="2">The sequence shown here is derived from an EMBL/GenBank/DDBJ whole genome shotgun (WGS) entry which is preliminary data.</text>
</comment>
<organism evidence="2 3">
    <name type="scientific">Herbiconiux flava</name>
    <dbReference type="NCBI Taxonomy" id="881268"/>
    <lineage>
        <taxon>Bacteria</taxon>
        <taxon>Bacillati</taxon>
        <taxon>Actinomycetota</taxon>
        <taxon>Actinomycetes</taxon>
        <taxon>Micrococcales</taxon>
        <taxon>Microbacteriaceae</taxon>
        <taxon>Herbiconiux</taxon>
    </lineage>
</organism>
<dbReference type="Pfam" id="PF00702">
    <property type="entry name" value="Hydrolase"/>
    <property type="match status" value="1"/>
</dbReference>
<dbReference type="GO" id="GO:0006281">
    <property type="term" value="P:DNA repair"/>
    <property type="evidence" value="ECO:0007669"/>
    <property type="project" value="TreeGrafter"/>
</dbReference>
<dbReference type="PANTHER" id="PTHR43434:SF1">
    <property type="entry name" value="PHOSPHOGLYCOLATE PHOSPHATASE"/>
    <property type="match status" value="1"/>
</dbReference>
<sequence>MRTRSGGRVSGTGGDSSLVDTMLLFDWNGTIVIDSDHAHAALTTVLARRGLRTLGEAEFALRFRLPLGELLERLGVDPADLAAAEEEWTTALAESRTQLRGGAAECLRALAEAGAWLGVVSVASPSAVRFDQRALQVPPVWNSVDAGVGDTLELLLRHRAVRERAFFVGDDPDDLRCASVAGYLPVGVTDAPADARALRAAGALHVIGDLEELPAIVAGTRSPERVPAGTVGRPAPQGQLLNEP</sequence>
<evidence type="ECO:0000313" key="3">
    <source>
        <dbReference type="Proteomes" id="UP000549913"/>
    </source>
</evidence>
<protein>
    <submittedName>
        <fullName evidence="2">Phosphoglycolate phosphatase</fullName>
        <ecNumber evidence="2">3.1.3.18</ecNumber>
    </submittedName>
</protein>
<dbReference type="Gene3D" id="3.40.50.1000">
    <property type="entry name" value="HAD superfamily/HAD-like"/>
    <property type="match status" value="2"/>
</dbReference>
<dbReference type="PANTHER" id="PTHR43434">
    <property type="entry name" value="PHOSPHOGLYCOLATE PHOSPHATASE"/>
    <property type="match status" value="1"/>
</dbReference>
<reference evidence="2 3" key="1">
    <citation type="submission" date="2020-07" db="EMBL/GenBank/DDBJ databases">
        <title>Sequencing the genomes of 1000 actinobacteria strains.</title>
        <authorList>
            <person name="Klenk H.-P."/>
        </authorList>
    </citation>
    <scope>NUCLEOTIDE SEQUENCE [LARGE SCALE GENOMIC DNA]</scope>
    <source>
        <strain evidence="2 3">DSM 26474</strain>
    </source>
</reference>
<feature type="region of interest" description="Disordered" evidence="1">
    <location>
        <begin position="221"/>
        <end position="244"/>
    </location>
</feature>